<organism evidence="2 3">
    <name type="scientific">Amphritea balenae</name>
    <dbReference type="NCBI Taxonomy" id="452629"/>
    <lineage>
        <taxon>Bacteria</taxon>
        <taxon>Pseudomonadati</taxon>
        <taxon>Pseudomonadota</taxon>
        <taxon>Gammaproteobacteria</taxon>
        <taxon>Oceanospirillales</taxon>
        <taxon>Oceanospirillaceae</taxon>
        <taxon>Amphritea</taxon>
    </lineage>
</organism>
<gene>
    <name evidence="2" type="ORF">EHS89_03015</name>
</gene>
<feature type="chain" id="PRO_5018169040" description="Lipoprotein" evidence="1">
    <location>
        <begin position="29"/>
        <end position="204"/>
    </location>
</feature>
<dbReference type="PROSITE" id="PS51257">
    <property type="entry name" value="PROKAR_LIPOPROTEIN"/>
    <property type="match status" value="1"/>
</dbReference>
<dbReference type="Gene3D" id="2.40.128.540">
    <property type="entry name" value="Domain of unknown function DUF4822"/>
    <property type="match status" value="1"/>
</dbReference>
<dbReference type="EMBL" id="RQXV01000001">
    <property type="protein sequence ID" value="RRD01542.1"/>
    <property type="molecule type" value="Genomic_DNA"/>
</dbReference>
<dbReference type="OrthoDB" id="10004359at2"/>
<dbReference type="RefSeq" id="WP_124924615.1">
    <property type="nucleotide sequence ID" value="NZ_BMOH01000001.1"/>
</dbReference>
<dbReference type="Proteomes" id="UP000267535">
    <property type="component" value="Unassembled WGS sequence"/>
</dbReference>
<proteinExistence type="predicted"/>
<evidence type="ECO:0000256" key="1">
    <source>
        <dbReference type="SAM" id="SignalP"/>
    </source>
</evidence>
<evidence type="ECO:0008006" key="4">
    <source>
        <dbReference type="Google" id="ProtNLM"/>
    </source>
</evidence>
<accession>A0A3P1SWF5</accession>
<keyword evidence="3" id="KW-1185">Reference proteome</keyword>
<reference evidence="2 3" key="1">
    <citation type="submission" date="2018-11" db="EMBL/GenBank/DDBJ databases">
        <title>The draft genome sequence of Amphritea balenae JAMM 1525T.</title>
        <authorList>
            <person name="Fang Z."/>
            <person name="Zhang Y."/>
            <person name="Han X."/>
        </authorList>
    </citation>
    <scope>NUCLEOTIDE SEQUENCE [LARGE SCALE GENOMIC DNA]</scope>
    <source>
        <strain evidence="2 3">JAMM 1525</strain>
    </source>
</reference>
<name>A0A3P1SWF5_9GAMM</name>
<dbReference type="AlphaFoldDB" id="A0A3P1SWF5"/>
<protein>
    <recommendedName>
        <fullName evidence="4">Lipoprotein</fullName>
    </recommendedName>
</protein>
<evidence type="ECO:0000313" key="3">
    <source>
        <dbReference type="Proteomes" id="UP000267535"/>
    </source>
</evidence>
<comment type="caution">
    <text evidence="2">The sequence shown here is derived from an EMBL/GenBank/DDBJ whole genome shotgun (WGS) entry which is preliminary data.</text>
</comment>
<evidence type="ECO:0000313" key="2">
    <source>
        <dbReference type="EMBL" id="RRD01542.1"/>
    </source>
</evidence>
<sequence>MKNTVKTLAKKYACIAAALVVTSGCAIAEQGDKMTVNQVLKAGSPWATTAVYLQTDGKSDKSANLIGDSNISKGTISSAQYSEKKFMFIGMSDYTKGTFNQDSLVSSINAVTDSGSKPKGFAHGDYAVVKDDKGSTVRRITNASFAPSKVIDRTVTVATPEEFGYTFNKNGNTYYVEHKPYGSAFPGVTYPAALQTAVESFFAK</sequence>
<keyword evidence="1" id="KW-0732">Signal</keyword>
<feature type="signal peptide" evidence="1">
    <location>
        <begin position="1"/>
        <end position="28"/>
    </location>
</feature>